<proteinExistence type="predicted"/>
<keyword evidence="3" id="KW-1185">Reference proteome</keyword>
<name>A0A7J7N1V7_9MAGN</name>
<protein>
    <submittedName>
        <fullName evidence="2">Uncharacterized protein</fullName>
    </submittedName>
</protein>
<dbReference type="EMBL" id="JACGCM010001144">
    <property type="protein sequence ID" value="KAF6161002.1"/>
    <property type="molecule type" value="Genomic_DNA"/>
</dbReference>
<feature type="compositionally biased region" description="Basic residues" evidence="1">
    <location>
        <begin position="66"/>
        <end position="79"/>
    </location>
</feature>
<dbReference type="Proteomes" id="UP000541444">
    <property type="component" value="Unassembled WGS sequence"/>
</dbReference>
<gene>
    <name evidence="2" type="ORF">GIB67_007643</name>
</gene>
<dbReference type="AlphaFoldDB" id="A0A7J7N1V7"/>
<feature type="region of interest" description="Disordered" evidence="1">
    <location>
        <begin position="44"/>
        <end position="81"/>
    </location>
</feature>
<evidence type="ECO:0000313" key="3">
    <source>
        <dbReference type="Proteomes" id="UP000541444"/>
    </source>
</evidence>
<feature type="compositionally biased region" description="Polar residues" evidence="1">
    <location>
        <begin position="52"/>
        <end position="62"/>
    </location>
</feature>
<reference evidence="2 3" key="1">
    <citation type="journal article" date="2020" name="IScience">
        <title>Genome Sequencing of the Endangered Kingdonia uniflora (Circaeasteraceae, Ranunculales) Reveals Potential Mechanisms of Evolutionary Specialization.</title>
        <authorList>
            <person name="Sun Y."/>
            <person name="Deng T."/>
            <person name="Zhang A."/>
            <person name="Moore M.J."/>
            <person name="Landis J.B."/>
            <person name="Lin N."/>
            <person name="Zhang H."/>
            <person name="Zhang X."/>
            <person name="Huang J."/>
            <person name="Zhang X."/>
            <person name="Sun H."/>
            <person name="Wang H."/>
        </authorList>
    </citation>
    <scope>NUCLEOTIDE SEQUENCE [LARGE SCALE GENOMIC DNA]</scope>
    <source>
        <strain evidence="2">TB1705</strain>
        <tissue evidence="2">Leaf</tissue>
    </source>
</reference>
<evidence type="ECO:0000256" key="1">
    <source>
        <dbReference type="SAM" id="MobiDB-lite"/>
    </source>
</evidence>
<feature type="region of interest" description="Disordered" evidence="1">
    <location>
        <begin position="1"/>
        <end position="20"/>
    </location>
</feature>
<dbReference type="OrthoDB" id="510325at2759"/>
<sequence>MEGGENVLEAIYEDETLEDVDMLDAESLEEGECEEQKECIEFSEGSGKHTVAENQESNNESQLCGPKRKRKEKKKKKKMGYNSDVKDLKQICDPAKEVLKDALQDLTAICQHVRSTFDNAVVDFRMSQPVKAMNIKVE</sequence>
<feature type="compositionally biased region" description="Acidic residues" evidence="1">
    <location>
        <begin position="11"/>
        <end position="20"/>
    </location>
</feature>
<evidence type="ECO:0000313" key="2">
    <source>
        <dbReference type="EMBL" id="KAF6161002.1"/>
    </source>
</evidence>
<comment type="caution">
    <text evidence="2">The sequence shown here is derived from an EMBL/GenBank/DDBJ whole genome shotgun (WGS) entry which is preliminary data.</text>
</comment>
<accession>A0A7J7N1V7</accession>
<organism evidence="2 3">
    <name type="scientific">Kingdonia uniflora</name>
    <dbReference type="NCBI Taxonomy" id="39325"/>
    <lineage>
        <taxon>Eukaryota</taxon>
        <taxon>Viridiplantae</taxon>
        <taxon>Streptophyta</taxon>
        <taxon>Embryophyta</taxon>
        <taxon>Tracheophyta</taxon>
        <taxon>Spermatophyta</taxon>
        <taxon>Magnoliopsida</taxon>
        <taxon>Ranunculales</taxon>
        <taxon>Circaeasteraceae</taxon>
        <taxon>Kingdonia</taxon>
    </lineage>
</organism>